<dbReference type="EMBL" id="AAXKXX010000001">
    <property type="protein sequence ID" value="EGQ4383497.1"/>
    <property type="molecule type" value="Genomic_DNA"/>
</dbReference>
<evidence type="ECO:0000313" key="2">
    <source>
        <dbReference type="Proteomes" id="UP000600220"/>
    </source>
</evidence>
<proteinExistence type="predicted"/>
<organism evidence="1 2">
    <name type="scientific">Staphylococcus pseudintermedius</name>
    <dbReference type="NCBI Taxonomy" id="283734"/>
    <lineage>
        <taxon>Bacteria</taxon>
        <taxon>Bacillati</taxon>
        <taxon>Bacillota</taxon>
        <taxon>Bacilli</taxon>
        <taxon>Bacillales</taxon>
        <taxon>Staphylococcaceae</taxon>
        <taxon>Staphylococcus</taxon>
        <taxon>Staphylococcus intermedius group</taxon>
    </lineage>
</organism>
<reference evidence="1 2" key="1">
    <citation type="submission" date="2018-11" db="EMBL/GenBank/DDBJ databases">
        <authorList>
            <consortium name="Veterinary Laboratory Investigation and Response Network"/>
        </authorList>
    </citation>
    <scope>NUCLEOTIDE SEQUENCE [LARGE SCALE GENOMIC DNA]</scope>
    <source>
        <strain evidence="1 2">SPSE-18-VL-LA-PA-Ryan-0021</strain>
    </source>
</reference>
<evidence type="ECO:0000313" key="1">
    <source>
        <dbReference type="EMBL" id="EGQ4383497.1"/>
    </source>
</evidence>
<name>A0A8H9ENA2_STAPS</name>
<sequence>MFIIEYTYYSPNDENHYLDDYFFTEKEKAVEYLKNEGFEWEQHNTYKKGEIFGVRANIILLAKFK</sequence>
<accession>A0A8H9ENA2</accession>
<dbReference type="RefSeq" id="WP_065354275.1">
    <property type="nucleotide sequence ID" value="NZ_CAJETT010000005.1"/>
</dbReference>
<dbReference type="AlphaFoldDB" id="A0A8H9ENA2"/>
<keyword evidence="2" id="KW-1185">Reference proteome</keyword>
<comment type="caution">
    <text evidence="1">The sequence shown here is derived from an EMBL/GenBank/DDBJ whole genome shotgun (WGS) entry which is preliminary data.</text>
</comment>
<protein>
    <submittedName>
        <fullName evidence="1">Uncharacterized protein</fullName>
    </submittedName>
</protein>
<dbReference type="Proteomes" id="UP000600220">
    <property type="component" value="Unassembled WGS sequence"/>
</dbReference>
<gene>
    <name evidence="1" type="ORF">EGV54_00070</name>
</gene>